<dbReference type="AlphaFoldDB" id="A0A1I7T8C3"/>
<organism evidence="1 2">
    <name type="scientific">Caenorhabditis tropicalis</name>
    <dbReference type="NCBI Taxonomy" id="1561998"/>
    <lineage>
        <taxon>Eukaryota</taxon>
        <taxon>Metazoa</taxon>
        <taxon>Ecdysozoa</taxon>
        <taxon>Nematoda</taxon>
        <taxon>Chromadorea</taxon>
        <taxon>Rhabditida</taxon>
        <taxon>Rhabditina</taxon>
        <taxon>Rhabditomorpha</taxon>
        <taxon>Rhabditoidea</taxon>
        <taxon>Rhabditidae</taxon>
        <taxon>Peloderinae</taxon>
        <taxon>Caenorhabditis</taxon>
    </lineage>
</organism>
<protein>
    <submittedName>
        <fullName evidence="2">Uncharacterized protein</fullName>
    </submittedName>
</protein>
<sequence>MYRREFGIFHLEAFRSSKLEKIPQHETPFFIDVNGGKERESKFLCASKRTLAFLRPVRPSAPSSSVPPNRLEVTKS</sequence>
<evidence type="ECO:0000313" key="2">
    <source>
        <dbReference type="WBParaSite" id="Csp11.Scaffold542.g3407.t1"/>
    </source>
</evidence>
<keyword evidence="1" id="KW-1185">Reference proteome</keyword>
<proteinExistence type="predicted"/>
<evidence type="ECO:0000313" key="1">
    <source>
        <dbReference type="Proteomes" id="UP000095282"/>
    </source>
</evidence>
<dbReference type="WBParaSite" id="Csp11.Scaffold542.g3407.t1">
    <property type="protein sequence ID" value="Csp11.Scaffold542.g3407.t1"/>
    <property type="gene ID" value="Csp11.Scaffold542.g3407"/>
</dbReference>
<accession>A0A1I7T8C3</accession>
<name>A0A1I7T8C3_9PELO</name>
<reference evidence="2" key="1">
    <citation type="submission" date="2016-11" db="UniProtKB">
        <authorList>
            <consortium name="WormBaseParasite"/>
        </authorList>
    </citation>
    <scope>IDENTIFICATION</scope>
</reference>
<dbReference type="Proteomes" id="UP000095282">
    <property type="component" value="Unplaced"/>
</dbReference>